<keyword evidence="1" id="KW-0158">Chromosome</keyword>
<dbReference type="GO" id="GO:0003720">
    <property type="term" value="F:telomerase activity"/>
    <property type="evidence" value="ECO:0007669"/>
    <property type="project" value="InterPro"/>
</dbReference>
<comment type="similarity">
    <text evidence="1">Belongs to the reverse transcriptase family. Telomerase subfamily.</text>
</comment>
<keyword evidence="1" id="KW-0548">Nucleotidyltransferase</keyword>
<evidence type="ECO:0000256" key="1">
    <source>
        <dbReference type="RuleBase" id="RU365061"/>
    </source>
</evidence>
<dbReference type="GO" id="GO:0000781">
    <property type="term" value="C:chromosome, telomeric region"/>
    <property type="evidence" value="ECO:0007669"/>
    <property type="project" value="UniProtKB-SubCell"/>
</dbReference>
<comment type="subcellular location">
    <subcellularLocation>
        <location evidence="1">Nucleus</location>
    </subcellularLocation>
    <subcellularLocation>
        <location evidence="1">Chromosome</location>
        <location evidence="1">Telomere</location>
    </subcellularLocation>
</comment>
<keyword evidence="1" id="KW-0695">RNA-directed DNA polymerase</keyword>
<organism evidence="3 4">
    <name type="scientific">Genlisea aurea</name>
    <dbReference type="NCBI Taxonomy" id="192259"/>
    <lineage>
        <taxon>Eukaryota</taxon>
        <taxon>Viridiplantae</taxon>
        <taxon>Streptophyta</taxon>
        <taxon>Embryophyta</taxon>
        <taxon>Tracheophyta</taxon>
        <taxon>Spermatophyta</taxon>
        <taxon>Magnoliopsida</taxon>
        <taxon>eudicotyledons</taxon>
        <taxon>Gunneridae</taxon>
        <taxon>Pentapetalae</taxon>
        <taxon>asterids</taxon>
        <taxon>lamiids</taxon>
        <taxon>Lamiales</taxon>
        <taxon>Lentibulariaceae</taxon>
        <taxon>Genlisea</taxon>
    </lineage>
</organism>
<protein>
    <recommendedName>
        <fullName evidence="1">Telomerase reverse transcriptase</fullName>
        <ecNumber evidence="1">2.7.7.49</ecNumber>
    </recommendedName>
    <alternativeName>
        <fullName evidence="1">Telomerase catalytic subunit</fullName>
    </alternativeName>
</protein>
<proteinExistence type="inferred from homology"/>
<dbReference type="GO" id="GO:0007004">
    <property type="term" value="P:telomere maintenance via telomerase"/>
    <property type="evidence" value="ECO:0007669"/>
    <property type="project" value="TreeGrafter"/>
</dbReference>
<comment type="caution">
    <text evidence="3">The sequence shown here is derived from an EMBL/GenBank/DDBJ whole genome shotgun (WGS) entry which is preliminary data.</text>
</comment>
<keyword evidence="4" id="KW-1185">Reference proteome</keyword>
<keyword evidence="1" id="KW-0779">Telomere</keyword>
<keyword evidence="1" id="KW-0479">Metal-binding</keyword>
<comment type="catalytic activity">
    <reaction evidence="1">
        <text>DNA(n) + a 2'-deoxyribonucleoside 5'-triphosphate = DNA(n+1) + diphosphate</text>
        <dbReference type="Rhea" id="RHEA:22508"/>
        <dbReference type="Rhea" id="RHEA-COMP:17339"/>
        <dbReference type="Rhea" id="RHEA-COMP:17340"/>
        <dbReference type="ChEBI" id="CHEBI:33019"/>
        <dbReference type="ChEBI" id="CHEBI:61560"/>
        <dbReference type="ChEBI" id="CHEBI:173112"/>
        <dbReference type="EC" id="2.7.7.49"/>
    </reaction>
</comment>
<gene>
    <name evidence="3" type="ORF">M569_11082</name>
</gene>
<name>S8DLE6_9LAMI</name>
<dbReference type="GO" id="GO:0046872">
    <property type="term" value="F:metal ion binding"/>
    <property type="evidence" value="ECO:0007669"/>
    <property type="project" value="UniProtKB-KW"/>
</dbReference>
<feature type="non-terminal residue" evidence="3">
    <location>
        <position position="184"/>
    </location>
</feature>
<dbReference type="Proteomes" id="UP000015453">
    <property type="component" value="Unassembled WGS sequence"/>
</dbReference>
<dbReference type="Pfam" id="PF11474">
    <property type="entry name" value="TEN_TERT"/>
    <property type="match status" value="1"/>
</dbReference>
<dbReference type="EC" id="2.7.7.49" evidence="1"/>
<dbReference type="InterPro" id="IPR003545">
    <property type="entry name" value="Telomerase_RT"/>
</dbReference>
<dbReference type="EMBL" id="AUSU01005311">
    <property type="protein sequence ID" value="EPS63703.1"/>
    <property type="molecule type" value="Genomic_DNA"/>
</dbReference>
<comment type="function">
    <text evidence="1">Telomerase is a ribonucleoprotein enzyme essential for the replication of chromosome termini in most eukaryotes. It elongates telomeres. It is a reverse transcriptase that adds simple sequence repeats to chromosome ends by copying a template sequence within the RNA component of the enzyme.</text>
</comment>
<dbReference type="GO" id="GO:0042162">
    <property type="term" value="F:telomeric DNA binding"/>
    <property type="evidence" value="ECO:0007669"/>
    <property type="project" value="TreeGrafter"/>
</dbReference>
<dbReference type="OrthoDB" id="912661at2759"/>
<keyword evidence="1" id="KW-0808">Transferase</keyword>
<evidence type="ECO:0000313" key="3">
    <source>
        <dbReference type="EMBL" id="EPS63703.1"/>
    </source>
</evidence>
<dbReference type="InterPro" id="IPR049915">
    <property type="entry name" value="TERT_TEN"/>
</dbReference>
<feature type="domain" description="Telomerase reverse transcriptase TEN" evidence="2">
    <location>
        <begin position="130"/>
        <end position="181"/>
    </location>
</feature>
<dbReference type="GO" id="GO:0070034">
    <property type="term" value="F:telomerase RNA binding"/>
    <property type="evidence" value="ECO:0007669"/>
    <property type="project" value="TreeGrafter"/>
</dbReference>
<feature type="non-terminal residue" evidence="3">
    <location>
        <position position="1"/>
    </location>
</feature>
<dbReference type="GO" id="GO:0000333">
    <property type="term" value="C:telomerase catalytic core complex"/>
    <property type="evidence" value="ECO:0007669"/>
    <property type="project" value="TreeGrafter"/>
</dbReference>
<dbReference type="AlphaFoldDB" id="S8DLE6"/>
<sequence length="184" mass="20731">RKRVPDVLWRLFGDRAQPLADAIIALIHAPDADAGGCFCERRGCLYCSGSNAMSYLVRPSDTAEYRKLLTKCFLVVSEDAPPVPGLHTCCTRWSQREVVRRSIEKILATEPSSRNLICRNYDKCTGGTSEFSQLTSSEWDVLLQRVGDVLMTHLLMHASFFLPLPRKNYHQISGFPISDLNIKN</sequence>
<dbReference type="PANTHER" id="PTHR12066">
    <property type="entry name" value="TELOMERASE REVERSE TRANSCRIPTASE"/>
    <property type="match status" value="1"/>
</dbReference>
<evidence type="ECO:0000259" key="2">
    <source>
        <dbReference type="Pfam" id="PF11474"/>
    </source>
</evidence>
<evidence type="ECO:0000313" key="4">
    <source>
        <dbReference type="Proteomes" id="UP000015453"/>
    </source>
</evidence>
<accession>S8DLE6</accession>
<reference evidence="3 4" key="1">
    <citation type="journal article" date="2013" name="BMC Genomics">
        <title>The miniature genome of a carnivorous plant Genlisea aurea contains a low number of genes and short non-coding sequences.</title>
        <authorList>
            <person name="Leushkin E.V."/>
            <person name="Sutormin R.A."/>
            <person name="Nabieva E.R."/>
            <person name="Penin A.A."/>
            <person name="Kondrashov A.S."/>
            <person name="Logacheva M.D."/>
        </authorList>
    </citation>
    <scope>NUCLEOTIDE SEQUENCE [LARGE SCALE GENOMIC DNA]</scope>
</reference>
<keyword evidence="1" id="KW-0539">Nucleus</keyword>
<dbReference type="PANTHER" id="PTHR12066:SF0">
    <property type="entry name" value="TELOMERASE REVERSE TRANSCRIPTASE"/>
    <property type="match status" value="1"/>
</dbReference>
<keyword evidence="1" id="KW-0460">Magnesium</keyword>